<accession>A0A0C3BMI3</accession>
<reference evidence="11" key="2">
    <citation type="submission" date="2015-01" db="EMBL/GenBank/DDBJ databases">
        <title>Evolutionary Origins and Diversification of the Mycorrhizal Mutualists.</title>
        <authorList>
            <consortium name="DOE Joint Genome Institute"/>
            <consortium name="Mycorrhizal Genomics Consortium"/>
            <person name="Kohler A."/>
            <person name="Kuo A."/>
            <person name="Nagy L.G."/>
            <person name="Floudas D."/>
            <person name="Copeland A."/>
            <person name="Barry K.W."/>
            <person name="Cichocki N."/>
            <person name="Veneault-Fourrey C."/>
            <person name="LaButti K."/>
            <person name="Lindquist E.A."/>
            <person name="Lipzen A."/>
            <person name="Lundell T."/>
            <person name="Morin E."/>
            <person name="Murat C."/>
            <person name="Riley R."/>
            <person name="Ohm R."/>
            <person name="Sun H."/>
            <person name="Tunlid A."/>
            <person name="Henrissat B."/>
            <person name="Grigoriev I.V."/>
            <person name="Hibbett D.S."/>
            <person name="Martin F."/>
        </authorList>
    </citation>
    <scope>NUCLEOTIDE SEQUENCE [LARGE SCALE GENOMIC DNA]</scope>
    <source>
        <strain evidence="11">F 1598</strain>
    </source>
</reference>
<keyword evidence="2" id="KW-0597">Phosphoprotein</keyword>
<feature type="domain" description="Branched-chain alpha-ketoacid dehydrogenase kinase/Pyruvate dehydrogenase kinase N-terminal" evidence="9">
    <location>
        <begin position="54"/>
        <end position="213"/>
    </location>
</feature>
<keyword evidence="5 8" id="KW-0418">Kinase</keyword>
<organism evidence="10 11">
    <name type="scientific">Piloderma croceum (strain F 1598)</name>
    <dbReference type="NCBI Taxonomy" id="765440"/>
    <lineage>
        <taxon>Eukaryota</taxon>
        <taxon>Fungi</taxon>
        <taxon>Dikarya</taxon>
        <taxon>Basidiomycota</taxon>
        <taxon>Agaricomycotina</taxon>
        <taxon>Agaricomycetes</taxon>
        <taxon>Agaricomycetidae</taxon>
        <taxon>Atheliales</taxon>
        <taxon>Atheliaceae</taxon>
        <taxon>Piloderma</taxon>
    </lineage>
</organism>
<gene>
    <name evidence="10" type="ORF">PILCRDRAFT_815255</name>
</gene>
<dbReference type="Pfam" id="PF10436">
    <property type="entry name" value="BCDHK_Adom3"/>
    <property type="match status" value="1"/>
</dbReference>
<evidence type="ECO:0000313" key="11">
    <source>
        <dbReference type="Proteomes" id="UP000054166"/>
    </source>
</evidence>
<evidence type="ECO:0000259" key="9">
    <source>
        <dbReference type="Pfam" id="PF10436"/>
    </source>
</evidence>
<dbReference type="Gene3D" id="3.30.565.10">
    <property type="entry name" value="Histidine kinase-like ATPase, C-terminal domain"/>
    <property type="match status" value="1"/>
</dbReference>
<evidence type="ECO:0000256" key="8">
    <source>
        <dbReference type="RuleBase" id="RU366032"/>
    </source>
</evidence>
<evidence type="ECO:0000256" key="7">
    <source>
        <dbReference type="ARBA" id="ARBA00023128"/>
    </source>
</evidence>
<evidence type="ECO:0000256" key="1">
    <source>
        <dbReference type="ARBA" id="ARBA00006155"/>
    </source>
</evidence>
<dbReference type="SUPFAM" id="SSF55874">
    <property type="entry name" value="ATPase domain of HSP90 chaperone/DNA topoisomerase II/histidine kinase"/>
    <property type="match status" value="1"/>
</dbReference>
<dbReference type="InterPro" id="IPR036784">
    <property type="entry name" value="AK/P_DHK_N_sf"/>
</dbReference>
<dbReference type="GO" id="GO:0010906">
    <property type="term" value="P:regulation of glucose metabolic process"/>
    <property type="evidence" value="ECO:0007669"/>
    <property type="project" value="TreeGrafter"/>
</dbReference>
<evidence type="ECO:0000256" key="5">
    <source>
        <dbReference type="ARBA" id="ARBA00022777"/>
    </source>
</evidence>
<dbReference type="InterPro" id="IPR018955">
    <property type="entry name" value="BCDHK/PDK_N"/>
</dbReference>
<dbReference type="PANTHER" id="PTHR11947">
    <property type="entry name" value="PYRUVATE DEHYDROGENASE KINASE"/>
    <property type="match status" value="1"/>
</dbReference>
<evidence type="ECO:0000313" key="10">
    <source>
        <dbReference type="EMBL" id="KIM87673.1"/>
    </source>
</evidence>
<keyword evidence="6 8" id="KW-0067">ATP-binding</keyword>
<dbReference type="InterPro" id="IPR036890">
    <property type="entry name" value="HATPase_C_sf"/>
</dbReference>
<keyword evidence="7 8" id="KW-0496">Mitochondrion</keyword>
<dbReference type="GO" id="GO:0005524">
    <property type="term" value="F:ATP binding"/>
    <property type="evidence" value="ECO:0007669"/>
    <property type="project" value="UniProtKB-UniRule"/>
</dbReference>
<dbReference type="EMBL" id="KN832979">
    <property type="protein sequence ID" value="KIM87673.1"/>
    <property type="molecule type" value="Genomic_DNA"/>
</dbReference>
<dbReference type="HOGENOM" id="CLU_023861_4_1_1"/>
<comment type="subcellular location">
    <subcellularLocation>
        <location evidence="8">Mitochondrion matrix</location>
    </subcellularLocation>
</comment>
<dbReference type="OrthoDB" id="3264224at2759"/>
<evidence type="ECO:0000256" key="3">
    <source>
        <dbReference type="ARBA" id="ARBA00022679"/>
    </source>
</evidence>
<dbReference type="InterPro" id="IPR039028">
    <property type="entry name" value="BCKD/PDK"/>
</dbReference>
<keyword evidence="11" id="KW-1185">Reference proteome</keyword>
<reference evidence="10 11" key="1">
    <citation type="submission" date="2014-04" db="EMBL/GenBank/DDBJ databases">
        <authorList>
            <consortium name="DOE Joint Genome Institute"/>
            <person name="Kuo A."/>
            <person name="Tarkka M."/>
            <person name="Buscot F."/>
            <person name="Kohler A."/>
            <person name="Nagy L.G."/>
            <person name="Floudas D."/>
            <person name="Copeland A."/>
            <person name="Barry K.W."/>
            <person name="Cichocki N."/>
            <person name="Veneault-Fourrey C."/>
            <person name="LaButti K."/>
            <person name="Lindquist E.A."/>
            <person name="Lipzen A."/>
            <person name="Lundell T."/>
            <person name="Morin E."/>
            <person name="Murat C."/>
            <person name="Sun H."/>
            <person name="Tunlid A."/>
            <person name="Henrissat B."/>
            <person name="Grigoriev I.V."/>
            <person name="Hibbett D.S."/>
            <person name="Martin F."/>
            <person name="Nordberg H.P."/>
            <person name="Cantor M.N."/>
            <person name="Hua S.X."/>
        </authorList>
    </citation>
    <scope>NUCLEOTIDE SEQUENCE [LARGE SCALE GENOMIC DNA]</scope>
    <source>
        <strain evidence="10 11">F 1598</strain>
    </source>
</reference>
<dbReference type="SUPFAM" id="SSF69012">
    <property type="entry name" value="alpha-ketoacid dehydrogenase kinase, N-terminal domain"/>
    <property type="match status" value="1"/>
</dbReference>
<dbReference type="AlphaFoldDB" id="A0A0C3BMI3"/>
<dbReference type="PANTHER" id="PTHR11947:SF20">
    <property type="entry name" value="[3-METHYL-2-OXOBUTANOATE DEHYDROGENASE [LIPOAMIDE]] KINASE, MITOCHONDRIAL"/>
    <property type="match status" value="1"/>
</dbReference>
<dbReference type="InParanoid" id="A0A0C3BMI3"/>
<dbReference type="GO" id="GO:0004740">
    <property type="term" value="F:pyruvate dehydrogenase (acetyl-transferring) kinase activity"/>
    <property type="evidence" value="ECO:0007669"/>
    <property type="project" value="TreeGrafter"/>
</dbReference>
<dbReference type="STRING" id="765440.A0A0C3BMI3"/>
<protein>
    <recommendedName>
        <fullName evidence="8">Protein-serine/threonine kinase</fullName>
        <ecNumber evidence="8">2.7.11.-</ecNumber>
    </recommendedName>
</protein>
<dbReference type="Gene3D" id="1.20.140.20">
    <property type="entry name" value="Alpha-ketoacid/pyruvate dehydrogenase kinase, N-terminal domain"/>
    <property type="match status" value="1"/>
</dbReference>
<keyword evidence="4 8" id="KW-0547">Nucleotide-binding</keyword>
<evidence type="ECO:0000256" key="6">
    <source>
        <dbReference type="ARBA" id="ARBA00022840"/>
    </source>
</evidence>
<keyword evidence="3 8" id="KW-0808">Transferase</keyword>
<comment type="similarity">
    <text evidence="1 8">Belongs to the PDK/BCKDK protein kinase family.</text>
</comment>
<dbReference type="GO" id="GO:0005759">
    <property type="term" value="C:mitochondrial matrix"/>
    <property type="evidence" value="ECO:0007669"/>
    <property type="project" value="UniProtKB-SubCell"/>
</dbReference>
<name>A0A0C3BMI3_PILCF</name>
<proteinExistence type="inferred from homology"/>
<evidence type="ECO:0000256" key="2">
    <source>
        <dbReference type="ARBA" id="ARBA00022553"/>
    </source>
</evidence>
<evidence type="ECO:0000256" key="4">
    <source>
        <dbReference type="ARBA" id="ARBA00022741"/>
    </source>
</evidence>
<dbReference type="Proteomes" id="UP000054166">
    <property type="component" value="Unassembled WGS sequence"/>
</dbReference>
<dbReference type="EC" id="2.7.11.-" evidence="8"/>
<sequence>MKLYSRSCISATRKPAIASPNFRSHQYHVRKAPAPVPPEVVQLLASFASHSPLPISLAKLLSFGRPLTSKSILDSVSYALHEIPRRLATRVRHLEALPFIVGTNPYVATTLNAYRESFQWLATYPRVTNLEQNEAFTAELEHLVASHANDIPTMAKGFQECSRYMSPTQISNFLDGAIRNRISVRLIAEQHIALSRALKSPSEEQNVTHNGIVNMKCSPLDMVRICGSFVGELCEATLGASPPLIINGHEDATFPYIPVHLEYILTEILKNSFRATVERHYKLHGNSSTWPIPPVLITISPPPKVPGVSGPKFMSMRIRDQGGGVSPTNMARIFSYAFTTAGQGADGGQDESGGGPYAAQHVGGSAAIGSGGTGEANLFGEITSKGLQMGMGTIAGLGYGLPMSRLYATYFGGSLDLFSLDGWGCDVYLKLRCLDEAGDAQI</sequence>